<sequence length="127" mass="13536">MASIMPSKLTSPRLIVTTEPLLTVYVLLLPMIIPKVSASAEAPTAAEVSFAIITAAVAAACPSAAEAHKDGTAPEHRANDSIDANNRLALILFSFYDIFGLLPPVTDLFAFNSQKNAEKCKTNYSIK</sequence>
<name>W7V1Z7_RUMFL</name>
<organism evidence="1 2">
    <name type="scientific">Ruminococcus flavefaciens 007c</name>
    <dbReference type="NCBI Taxonomy" id="1341157"/>
    <lineage>
        <taxon>Bacteria</taxon>
        <taxon>Bacillati</taxon>
        <taxon>Bacillota</taxon>
        <taxon>Clostridia</taxon>
        <taxon>Eubacteriales</taxon>
        <taxon>Oscillospiraceae</taxon>
        <taxon>Ruminococcus</taxon>
    </lineage>
</organism>
<proteinExistence type="predicted"/>
<dbReference type="AlphaFoldDB" id="W7V1Z7"/>
<gene>
    <name evidence="1" type="ORF">RF007C_10820</name>
</gene>
<reference evidence="1 2" key="1">
    <citation type="journal article" date="2014" name="PLoS ONE">
        <title>Rumen cellulosomics: divergent fiber-degrading strategies revealed by comparative genome-wide analysis of six ruminococcal strains.</title>
        <authorList>
            <person name="Dassa B."/>
            <person name="Borovok I."/>
            <person name="Ruimy-Israeli V."/>
            <person name="Lamed R."/>
            <person name="Flint H.J."/>
            <person name="Duncan S.H."/>
            <person name="Henrissat B."/>
            <person name="Coutinho P."/>
            <person name="Morrison M."/>
            <person name="Mosoni P."/>
            <person name="Yeoman C.J."/>
            <person name="White B.A."/>
            <person name="Bayer E.A."/>
        </authorList>
    </citation>
    <scope>NUCLEOTIDE SEQUENCE [LARGE SCALE GENOMIC DNA]</scope>
    <source>
        <strain evidence="1 2">007c</strain>
    </source>
</reference>
<dbReference type="Proteomes" id="UP000019365">
    <property type="component" value="Unassembled WGS sequence"/>
</dbReference>
<evidence type="ECO:0000313" key="2">
    <source>
        <dbReference type="Proteomes" id="UP000019365"/>
    </source>
</evidence>
<comment type="caution">
    <text evidence="1">The sequence shown here is derived from an EMBL/GenBank/DDBJ whole genome shotgun (WGS) entry which is preliminary data.</text>
</comment>
<evidence type="ECO:0000313" key="1">
    <source>
        <dbReference type="EMBL" id="EWM54822.1"/>
    </source>
</evidence>
<protein>
    <submittedName>
        <fullName evidence="1">Uncharacterized protein</fullName>
    </submittedName>
</protein>
<keyword evidence="2" id="KW-1185">Reference proteome</keyword>
<dbReference type="EMBL" id="ATAX01000008">
    <property type="protein sequence ID" value="EWM54822.1"/>
    <property type="molecule type" value="Genomic_DNA"/>
</dbReference>
<accession>W7V1Z7</accession>